<evidence type="ECO:0000313" key="2">
    <source>
        <dbReference type="EMBL" id="CAB4155538.1"/>
    </source>
</evidence>
<organism evidence="2">
    <name type="scientific">uncultured Caudovirales phage</name>
    <dbReference type="NCBI Taxonomy" id="2100421"/>
    <lineage>
        <taxon>Viruses</taxon>
        <taxon>Duplodnaviria</taxon>
        <taxon>Heunggongvirae</taxon>
        <taxon>Uroviricota</taxon>
        <taxon>Caudoviricetes</taxon>
        <taxon>Peduoviridae</taxon>
        <taxon>Maltschvirus</taxon>
        <taxon>Maltschvirus maltsch</taxon>
    </lineage>
</organism>
<evidence type="ECO:0000256" key="1">
    <source>
        <dbReference type="SAM" id="MobiDB-lite"/>
    </source>
</evidence>
<reference evidence="2" key="1">
    <citation type="submission" date="2020-04" db="EMBL/GenBank/DDBJ databases">
        <authorList>
            <person name="Chiriac C."/>
            <person name="Salcher M."/>
            <person name="Ghai R."/>
            <person name="Kavagutti S V."/>
        </authorList>
    </citation>
    <scope>NUCLEOTIDE SEQUENCE</scope>
</reference>
<dbReference type="EMBL" id="LR796645">
    <property type="protein sequence ID" value="CAB4155538.1"/>
    <property type="molecule type" value="Genomic_DNA"/>
</dbReference>
<proteinExistence type="predicted"/>
<feature type="compositionally biased region" description="Basic and acidic residues" evidence="1">
    <location>
        <begin position="738"/>
        <end position="756"/>
    </location>
</feature>
<gene>
    <name evidence="2" type="ORF">UFOVP671_13</name>
</gene>
<accession>A0A6J5NEX0</accession>
<feature type="compositionally biased region" description="Basic and acidic residues" evidence="1">
    <location>
        <begin position="771"/>
        <end position="783"/>
    </location>
</feature>
<sequence length="783" mass="89803">MLDQTQESFEQPSDIGTSDEAIARRWKLELSLAGKRDRAWLKSAERPNNLYANHKQVENSFNILWSNTETLRYACYNSLPEPQCRPRYLDSDELSDKVSDVLNRSLSFCLDSYDFDDIMQKDVLTMLLSGRAISRIRYIPEIHTAEGSADLEEEDKYEELTWERCEVDRVNYKDFRILCDATKWNDVTAIGFRHYMTRAELKDKFGEEHGNKIPLDKPTDDDVNKSEEGDLFKTAAIWEIWDKEQKKIFWICETYPVPCKIQEDMLGLQQFFPIPRPLYAIENSNTLEPTTLFSQYEEQVKELNRISTRINKLVSAIRVRGIYDGTLTEMSRLMQSSDNDLIPADNVMPLIERGGLDKAIWMMPIDTAAAVLKELYVQREATKQIIYEITGISDIMRAATDPKETYGAQRIKSTWGTQRLQRMQKEVQRYARDIMRIKAEVISTKFHQETLEKMTLIKLPMQRDVDAQVQQMMFQYHQQALMAQQQGQQPPPPPQPPNVVTWDAVIRVMSDNVSRDYTIDIETDSTLSAIQDNDMDALKNLLGGMAQLIQGFGPAVQAGAIPIEVVKELMGVVVRRAKLGSAVEDAFDKLKQPAPPPDPHKAEMEKQQAQMQSQMQIEQMKAQLGAQKSQVEVEAKLKMDQMAAQHDMMVEQQKQQMQAAQIQHQNELEAQRKQMELILDARLDAQKVAYDQHMQNNQMEFDRWKAELDASTKLAIAELTSNTTLQAKQLDAAMAAAEGKKIKDDEESGKSSKKEPQVVNIHIPRGKATVRKNEDGSYTREDQ</sequence>
<feature type="region of interest" description="Disordered" evidence="1">
    <location>
        <begin position="738"/>
        <end position="783"/>
    </location>
</feature>
<feature type="region of interest" description="Disordered" evidence="1">
    <location>
        <begin position="589"/>
        <end position="609"/>
    </location>
</feature>
<protein>
    <submittedName>
        <fullName evidence="2">Uncharacterized protein</fullName>
    </submittedName>
</protein>
<name>A0A6J5NEX0_9CAUD</name>